<sequence>MGAANCGCAPREDASVTVDTPMVAIKDPDGEEKVHWGSKALSEAWAPDSILNVDPACSASLSTQAGLFTPLTSLGTAEMQTALREAQTQLSPGINLTSTEGKAEVAQKIATVNEEEGPRDMAAAAEAEIERVRRAVQEEEAQLSSDSWRDISKPSAKVFFKTKQKPARDCLWIAIDSESQAASLPVLETKDGKIVCGAIPTCMAVPHYPQWFPFCDSSSVLKEFSPGCFMQHVKLKVLFIHLDFVLLVNVADCLSDDQACVEVAVTSAPPGSEGGEWLGVQLPPKPGALPRITVRHAMIRLRPTTRQSFHIEWQIEVDDVSGAPQWMKVFAVQQIATRLVPELAKVQPKIPGSPMDSYLNGQSEECITEGNLKLIYDLDKSITSYMDRVEAAREGAHWYYLDEIVDAAKGHFPHLRPATFVDLLLEVSQALASHGSEISRCFRHQRLEQPRCGAVILDEALQSCLMVQSHKSGLWFFPSGKLEDGETEVNGAIREVWEETGLDLQGRVDERLYLKAFVTDNGRVVPVKLFVILRLPPQRGLKPQAKKEIAGISWIRNEKLPGWPGGAQSATRRFLHIEHFVPQLQKLLKDPDACLSSDNKALAGGWLDIRRMMEAFEEGWAQPSRQSPHYSSNTECAVNTWLDCNIAKSTSPYELYSEVPLTPHFFQTGYENPADRLTFSAVAAAGGLLQKGPSTMAEHHEEVSWGDNKDDDLGTMPSCKDDDKLSYRRLRLLGQGSFGKAFLARDLSNNELVVMKQVRVEKMDAKARDTAVREAVALRRVRHPNVVRFRQVFVRSGWLCLVMDFADGGDLCAAVKAHKHASVSFYSYGL</sequence>
<evidence type="ECO:0000256" key="6">
    <source>
        <dbReference type="ARBA" id="ARBA00022801"/>
    </source>
</evidence>
<evidence type="ECO:0000259" key="10">
    <source>
        <dbReference type="PROSITE" id="PS51462"/>
    </source>
</evidence>
<accession>A0A1Q9F324</accession>
<proteinExistence type="inferred from homology"/>
<dbReference type="Gene3D" id="1.10.10.1050">
    <property type="entry name" value="Dcp2, box A domain"/>
    <property type="match status" value="1"/>
</dbReference>
<dbReference type="AlphaFoldDB" id="A0A1Q9F324"/>
<keyword evidence="12" id="KW-1185">Reference proteome</keyword>
<dbReference type="InterPro" id="IPR011009">
    <property type="entry name" value="Kinase-like_dom_sf"/>
</dbReference>
<dbReference type="SUPFAM" id="SSF55811">
    <property type="entry name" value="Nudix"/>
    <property type="match status" value="1"/>
</dbReference>
<dbReference type="GO" id="GO:0005737">
    <property type="term" value="C:cytoplasm"/>
    <property type="evidence" value="ECO:0007669"/>
    <property type="project" value="TreeGrafter"/>
</dbReference>
<dbReference type="Pfam" id="PF00293">
    <property type="entry name" value="NUDIX"/>
    <property type="match status" value="1"/>
</dbReference>
<feature type="domain" description="Protein kinase" evidence="9">
    <location>
        <begin position="727"/>
        <end position="830"/>
    </location>
</feature>
<dbReference type="FunFam" id="3.30.200.20:FF:000097">
    <property type="entry name" value="Probable serine/threonine-protein kinase nek1"/>
    <property type="match status" value="1"/>
</dbReference>
<keyword evidence="4 8" id="KW-0547">Nucleotide-binding</keyword>
<dbReference type="SUPFAM" id="SSF56112">
    <property type="entry name" value="Protein kinase-like (PK-like)"/>
    <property type="match status" value="1"/>
</dbReference>
<comment type="similarity">
    <text evidence="1">Belongs to the protein kinase superfamily. NEK Ser/Thr protein kinase family. NIMA subfamily.</text>
</comment>
<keyword evidence="3" id="KW-0808">Transferase</keyword>
<dbReference type="EMBL" id="LSRX01000020">
    <property type="protein sequence ID" value="OLQ14067.1"/>
    <property type="molecule type" value="Genomic_DNA"/>
</dbReference>
<comment type="caution">
    <text evidence="11">The sequence shown here is derived from an EMBL/GenBank/DDBJ whole genome shotgun (WGS) entry which is preliminary data.</text>
</comment>
<dbReference type="GO" id="GO:0000290">
    <property type="term" value="P:deadenylation-dependent decapping of nuclear-transcribed mRNA"/>
    <property type="evidence" value="ECO:0007669"/>
    <property type="project" value="TreeGrafter"/>
</dbReference>
<dbReference type="Gene3D" id="3.90.79.10">
    <property type="entry name" value="Nucleoside Triphosphate Pyrophosphohydrolase"/>
    <property type="match status" value="1"/>
</dbReference>
<dbReference type="InterPro" id="IPR015797">
    <property type="entry name" value="NUDIX_hydrolase-like_dom_sf"/>
</dbReference>
<dbReference type="GO" id="GO:0016787">
    <property type="term" value="F:hydrolase activity"/>
    <property type="evidence" value="ECO:0007669"/>
    <property type="project" value="UniProtKB-KW"/>
</dbReference>
<evidence type="ECO:0000256" key="2">
    <source>
        <dbReference type="ARBA" id="ARBA00022527"/>
    </source>
</evidence>
<dbReference type="InterPro" id="IPR023393">
    <property type="entry name" value="START-like_dom_sf"/>
</dbReference>
<dbReference type="GO" id="GO:0003723">
    <property type="term" value="F:RNA binding"/>
    <property type="evidence" value="ECO:0007669"/>
    <property type="project" value="InterPro"/>
</dbReference>
<name>A0A1Q9F324_SYMMI</name>
<dbReference type="PROSITE" id="PS51462">
    <property type="entry name" value="NUDIX"/>
    <property type="match status" value="1"/>
</dbReference>
<evidence type="ECO:0000313" key="12">
    <source>
        <dbReference type="Proteomes" id="UP000186817"/>
    </source>
</evidence>
<evidence type="ECO:0000256" key="1">
    <source>
        <dbReference type="ARBA" id="ARBA00010886"/>
    </source>
</evidence>
<organism evidence="11 12">
    <name type="scientific">Symbiodinium microadriaticum</name>
    <name type="common">Dinoflagellate</name>
    <name type="synonym">Zooxanthella microadriatica</name>
    <dbReference type="NCBI Taxonomy" id="2951"/>
    <lineage>
        <taxon>Eukaryota</taxon>
        <taxon>Sar</taxon>
        <taxon>Alveolata</taxon>
        <taxon>Dinophyceae</taxon>
        <taxon>Suessiales</taxon>
        <taxon>Symbiodiniaceae</taxon>
        <taxon>Symbiodinium</taxon>
    </lineage>
</organism>
<dbReference type="GO" id="GO:0005524">
    <property type="term" value="F:ATP binding"/>
    <property type="evidence" value="ECO:0007669"/>
    <property type="project" value="UniProtKB-UniRule"/>
</dbReference>
<dbReference type="OrthoDB" id="444074at2759"/>
<dbReference type="PROSITE" id="PS00107">
    <property type="entry name" value="PROTEIN_KINASE_ATP"/>
    <property type="match status" value="1"/>
</dbReference>
<evidence type="ECO:0000313" key="11">
    <source>
        <dbReference type="EMBL" id="OLQ14067.1"/>
    </source>
</evidence>
<dbReference type="PROSITE" id="PS00893">
    <property type="entry name" value="NUDIX_BOX"/>
    <property type="match status" value="1"/>
</dbReference>
<feature type="domain" description="Nudix hydrolase" evidence="10">
    <location>
        <begin position="447"/>
        <end position="580"/>
    </location>
</feature>
<feature type="binding site" evidence="8">
    <location>
        <position position="756"/>
    </location>
    <ligand>
        <name>ATP</name>
        <dbReference type="ChEBI" id="CHEBI:30616"/>
    </ligand>
</feature>
<dbReference type="InterPro" id="IPR000719">
    <property type="entry name" value="Prot_kinase_dom"/>
</dbReference>
<dbReference type="SUPFAM" id="SSF55961">
    <property type="entry name" value="Bet v1-like"/>
    <property type="match status" value="1"/>
</dbReference>
<dbReference type="Gene3D" id="3.30.530.20">
    <property type="match status" value="1"/>
</dbReference>
<dbReference type="InterPro" id="IPR000086">
    <property type="entry name" value="NUDIX_hydrolase_dom"/>
</dbReference>
<dbReference type="InterPro" id="IPR017441">
    <property type="entry name" value="Protein_kinase_ATP_BS"/>
</dbReference>
<evidence type="ECO:0000256" key="8">
    <source>
        <dbReference type="PROSITE-ProRule" id="PRU10141"/>
    </source>
</evidence>
<evidence type="ECO:0000256" key="4">
    <source>
        <dbReference type="ARBA" id="ARBA00022741"/>
    </source>
</evidence>
<dbReference type="GO" id="GO:0030145">
    <property type="term" value="F:manganese ion binding"/>
    <property type="evidence" value="ECO:0007669"/>
    <property type="project" value="InterPro"/>
</dbReference>
<dbReference type="InterPro" id="IPR020084">
    <property type="entry name" value="NUDIX_hydrolase_CS"/>
</dbReference>
<evidence type="ECO:0000256" key="5">
    <source>
        <dbReference type="ARBA" id="ARBA00022777"/>
    </source>
</evidence>
<dbReference type="PANTHER" id="PTHR23114">
    <property type="entry name" value="M7GPPPN-MRNA HYDROLASE"/>
    <property type="match status" value="1"/>
</dbReference>
<protein>
    <submittedName>
        <fullName evidence="11">M7GpppN-mRNA hydrolase</fullName>
    </submittedName>
</protein>
<dbReference type="Gene3D" id="3.30.200.20">
    <property type="entry name" value="Phosphorylase Kinase, domain 1"/>
    <property type="match status" value="1"/>
</dbReference>
<keyword evidence="5" id="KW-0418">Kinase</keyword>
<dbReference type="Proteomes" id="UP000186817">
    <property type="component" value="Unassembled WGS sequence"/>
</dbReference>
<keyword evidence="2" id="KW-0723">Serine/threonine-protein kinase</keyword>
<evidence type="ECO:0000256" key="3">
    <source>
        <dbReference type="ARBA" id="ARBA00022679"/>
    </source>
</evidence>
<keyword evidence="6 11" id="KW-0378">Hydrolase</keyword>
<evidence type="ECO:0000256" key="7">
    <source>
        <dbReference type="ARBA" id="ARBA00022840"/>
    </source>
</evidence>
<dbReference type="Pfam" id="PF00069">
    <property type="entry name" value="Pkinase"/>
    <property type="match status" value="1"/>
</dbReference>
<gene>
    <name evidence="11" type="primary">DCP2</name>
    <name evidence="11" type="ORF">AK812_SmicGene1818</name>
</gene>
<evidence type="ECO:0000259" key="9">
    <source>
        <dbReference type="PROSITE" id="PS50011"/>
    </source>
</evidence>
<dbReference type="PANTHER" id="PTHR23114:SF17">
    <property type="entry name" value="M7GPPPN-MRNA HYDROLASE"/>
    <property type="match status" value="1"/>
</dbReference>
<dbReference type="PROSITE" id="PS50011">
    <property type="entry name" value="PROTEIN_KINASE_DOM"/>
    <property type="match status" value="1"/>
</dbReference>
<keyword evidence="7 8" id="KW-0067">ATP-binding</keyword>
<dbReference type="InterPro" id="IPR036189">
    <property type="entry name" value="DCP2_BoxA_sf"/>
</dbReference>
<reference evidence="11 12" key="1">
    <citation type="submission" date="2016-02" db="EMBL/GenBank/DDBJ databases">
        <title>Genome analysis of coral dinoflagellate symbionts highlights evolutionary adaptations to a symbiotic lifestyle.</title>
        <authorList>
            <person name="Aranda M."/>
            <person name="Li Y."/>
            <person name="Liew Y.J."/>
            <person name="Baumgarten S."/>
            <person name="Simakov O."/>
            <person name="Wilson M."/>
            <person name="Piel J."/>
            <person name="Ashoor H."/>
            <person name="Bougouffa S."/>
            <person name="Bajic V.B."/>
            <person name="Ryu T."/>
            <person name="Ravasi T."/>
            <person name="Bayer T."/>
            <person name="Micklem G."/>
            <person name="Kim H."/>
            <person name="Bhak J."/>
            <person name="Lajeunesse T.C."/>
            <person name="Voolstra C.R."/>
        </authorList>
    </citation>
    <scope>NUCLEOTIDE SEQUENCE [LARGE SCALE GENOMIC DNA]</scope>
    <source>
        <strain evidence="11 12">CCMP2467</strain>
    </source>
</reference>
<dbReference type="GO" id="GO:0004674">
    <property type="term" value="F:protein serine/threonine kinase activity"/>
    <property type="evidence" value="ECO:0007669"/>
    <property type="project" value="UniProtKB-KW"/>
</dbReference>